<dbReference type="InterPro" id="IPR014284">
    <property type="entry name" value="RNA_pol_sigma-70_dom"/>
</dbReference>
<feature type="domain" description="RNA polymerase sigma-70 region 2" evidence="5">
    <location>
        <begin position="34"/>
        <end position="93"/>
    </location>
</feature>
<dbReference type="RefSeq" id="WP_182802542.1">
    <property type="nucleotide sequence ID" value="NZ_CP060007.1"/>
</dbReference>
<proteinExistence type="inferred from homology"/>
<dbReference type="InterPro" id="IPR036388">
    <property type="entry name" value="WH-like_DNA-bd_sf"/>
</dbReference>
<dbReference type="Pfam" id="PF04542">
    <property type="entry name" value="Sigma70_r2"/>
    <property type="match status" value="1"/>
</dbReference>
<evidence type="ECO:0000256" key="4">
    <source>
        <dbReference type="ARBA" id="ARBA00023163"/>
    </source>
</evidence>
<evidence type="ECO:0000256" key="2">
    <source>
        <dbReference type="ARBA" id="ARBA00023015"/>
    </source>
</evidence>
<dbReference type="EMBL" id="CP060007">
    <property type="protein sequence ID" value="QNA44280.1"/>
    <property type="molecule type" value="Genomic_DNA"/>
</dbReference>
<evidence type="ECO:0000259" key="6">
    <source>
        <dbReference type="Pfam" id="PF08281"/>
    </source>
</evidence>
<dbReference type="InterPro" id="IPR013325">
    <property type="entry name" value="RNA_pol_sigma_r2"/>
</dbReference>
<name>A0A7G5XFM7_9BACT</name>
<dbReference type="Gene3D" id="1.10.1740.10">
    <property type="match status" value="1"/>
</dbReference>
<comment type="similarity">
    <text evidence="1">Belongs to the sigma-70 factor family. ECF subfamily.</text>
</comment>
<dbReference type="GO" id="GO:0016987">
    <property type="term" value="F:sigma factor activity"/>
    <property type="evidence" value="ECO:0007669"/>
    <property type="project" value="UniProtKB-KW"/>
</dbReference>
<dbReference type="AlphaFoldDB" id="A0A7G5XFM7"/>
<dbReference type="PANTHER" id="PTHR43133">
    <property type="entry name" value="RNA POLYMERASE ECF-TYPE SIGMA FACTO"/>
    <property type="match status" value="1"/>
</dbReference>
<dbReference type="SUPFAM" id="SSF88946">
    <property type="entry name" value="Sigma2 domain of RNA polymerase sigma factors"/>
    <property type="match status" value="1"/>
</dbReference>
<gene>
    <name evidence="7" type="ORF">H4075_19790</name>
</gene>
<accession>A0A7G5XFM7</accession>
<evidence type="ECO:0000256" key="1">
    <source>
        <dbReference type="ARBA" id="ARBA00010641"/>
    </source>
</evidence>
<keyword evidence="3" id="KW-0731">Sigma factor</keyword>
<dbReference type="PANTHER" id="PTHR43133:SF46">
    <property type="entry name" value="RNA POLYMERASE SIGMA-70 FACTOR ECF SUBFAMILY"/>
    <property type="match status" value="1"/>
</dbReference>
<dbReference type="KEGG" id="lacs:H4075_19790"/>
<dbReference type="Pfam" id="PF08281">
    <property type="entry name" value="Sigma70_r4_2"/>
    <property type="match status" value="1"/>
</dbReference>
<keyword evidence="4" id="KW-0804">Transcription</keyword>
<keyword evidence="2" id="KW-0805">Transcription regulation</keyword>
<dbReference type="Gene3D" id="1.10.10.10">
    <property type="entry name" value="Winged helix-like DNA-binding domain superfamily/Winged helix DNA-binding domain"/>
    <property type="match status" value="1"/>
</dbReference>
<dbReference type="GO" id="GO:0003677">
    <property type="term" value="F:DNA binding"/>
    <property type="evidence" value="ECO:0007669"/>
    <property type="project" value="InterPro"/>
</dbReference>
<dbReference type="GO" id="GO:0006352">
    <property type="term" value="P:DNA-templated transcription initiation"/>
    <property type="evidence" value="ECO:0007669"/>
    <property type="project" value="InterPro"/>
</dbReference>
<dbReference type="NCBIfam" id="TIGR02985">
    <property type="entry name" value="Sig70_bacteroi1"/>
    <property type="match status" value="1"/>
</dbReference>
<protein>
    <submittedName>
        <fullName evidence="7">RNA polymerase sigma-70 factor</fullName>
    </submittedName>
</protein>
<evidence type="ECO:0000256" key="3">
    <source>
        <dbReference type="ARBA" id="ARBA00023082"/>
    </source>
</evidence>
<evidence type="ECO:0000259" key="5">
    <source>
        <dbReference type="Pfam" id="PF04542"/>
    </source>
</evidence>
<dbReference type="InterPro" id="IPR014327">
    <property type="entry name" value="RNA_pol_sigma70_bacteroid"/>
</dbReference>
<organism evidence="7 8">
    <name type="scientific">Lacibacter sediminis</name>
    <dbReference type="NCBI Taxonomy" id="2760713"/>
    <lineage>
        <taxon>Bacteria</taxon>
        <taxon>Pseudomonadati</taxon>
        <taxon>Bacteroidota</taxon>
        <taxon>Chitinophagia</taxon>
        <taxon>Chitinophagales</taxon>
        <taxon>Chitinophagaceae</taxon>
        <taxon>Lacibacter</taxon>
    </lineage>
</organism>
<dbReference type="Proteomes" id="UP000515344">
    <property type="component" value="Chromosome"/>
</dbReference>
<dbReference type="InterPro" id="IPR013324">
    <property type="entry name" value="RNA_pol_sigma_r3/r4-like"/>
</dbReference>
<evidence type="ECO:0000313" key="7">
    <source>
        <dbReference type="EMBL" id="QNA44280.1"/>
    </source>
</evidence>
<dbReference type="InterPro" id="IPR039425">
    <property type="entry name" value="RNA_pol_sigma-70-like"/>
</dbReference>
<dbReference type="NCBIfam" id="TIGR02937">
    <property type="entry name" value="sigma70-ECF"/>
    <property type="match status" value="1"/>
</dbReference>
<dbReference type="InterPro" id="IPR013249">
    <property type="entry name" value="RNA_pol_sigma70_r4_t2"/>
</dbReference>
<keyword evidence="8" id="KW-1185">Reference proteome</keyword>
<evidence type="ECO:0000313" key="8">
    <source>
        <dbReference type="Proteomes" id="UP000515344"/>
    </source>
</evidence>
<dbReference type="SUPFAM" id="SSF88659">
    <property type="entry name" value="Sigma3 and sigma4 domains of RNA polymerase sigma factors"/>
    <property type="match status" value="1"/>
</dbReference>
<sequence>MNSAGKQVNDLFLEVTATGNMKAYEQLYHIVCSRLIHFSASICGSFHLAEEVVSDVFVSIWQKREQLTGVENPKVYLYVCTKNRTINAMKRKQLHVVPFDTFYTEALSIVPDVEEHLLSSQVARKIETAISSLPPRCQLIFRLIKMDGLQYKEVAELLDISSKTVDAQLTIAVKRVADTIRLDMSDELIADFLRS</sequence>
<dbReference type="InterPro" id="IPR007627">
    <property type="entry name" value="RNA_pol_sigma70_r2"/>
</dbReference>
<feature type="domain" description="RNA polymerase sigma factor 70 region 4 type 2" evidence="6">
    <location>
        <begin position="124"/>
        <end position="175"/>
    </location>
</feature>
<reference evidence="8" key="1">
    <citation type="submission" date="2020-08" db="EMBL/GenBank/DDBJ databases">
        <title>Lacibacter sp. S13-6-6 genome sequencing.</title>
        <authorList>
            <person name="Jin L."/>
        </authorList>
    </citation>
    <scope>NUCLEOTIDE SEQUENCE [LARGE SCALE GENOMIC DNA]</scope>
    <source>
        <strain evidence="8">S13-6-6</strain>
    </source>
</reference>